<dbReference type="PROSITE" id="PS51419">
    <property type="entry name" value="RAB"/>
    <property type="match status" value="1"/>
</dbReference>
<dbReference type="GO" id="GO:0007264">
    <property type="term" value="P:small GTPase-mediated signal transduction"/>
    <property type="evidence" value="ECO:0007669"/>
    <property type="project" value="InterPro"/>
</dbReference>
<accession>A0A163F2G6</accession>
<dbReference type="PROSITE" id="PS51420">
    <property type="entry name" value="RHO"/>
    <property type="match status" value="1"/>
</dbReference>
<dbReference type="STRING" id="5454.A0A163F2G6"/>
<evidence type="ECO:0000256" key="1">
    <source>
        <dbReference type="ARBA" id="ARBA00022741"/>
    </source>
</evidence>
<dbReference type="SMART" id="SM00173">
    <property type="entry name" value="RAS"/>
    <property type="match status" value="1"/>
</dbReference>
<feature type="region of interest" description="Disordered" evidence="3">
    <location>
        <begin position="245"/>
        <end position="282"/>
    </location>
</feature>
<organism evidence="4 5">
    <name type="scientific">Didymella rabiei</name>
    <name type="common">Chickpea ascochyta blight fungus</name>
    <name type="synonym">Mycosphaerella rabiei</name>
    <dbReference type="NCBI Taxonomy" id="5454"/>
    <lineage>
        <taxon>Eukaryota</taxon>
        <taxon>Fungi</taxon>
        <taxon>Dikarya</taxon>
        <taxon>Ascomycota</taxon>
        <taxon>Pezizomycotina</taxon>
        <taxon>Dothideomycetes</taxon>
        <taxon>Pleosporomycetidae</taxon>
        <taxon>Pleosporales</taxon>
        <taxon>Pleosporineae</taxon>
        <taxon>Didymellaceae</taxon>
        <taxon>Ascochyta</taxon>
    </lineage>
</organism>
<dbReference type="EMBL" id="JYNV01000176">
    <property type="protein sequence ID" value="KZM24099.1"/>
    <property type="molecule type" value="Genomic_DNA"/>
</dbReference>
<name>A0A163F2G6_DIDRA</name>
<dbReference type="Pfam" id="PF00071">
    <property type="entry name" value="Ras"/>
    <property type="match status" value="1"/>
</dbReference>
<dbReference type="InterPro" id="IPR001806">
    <property type="entry name" value="Small_GTPase"/>
</dbReference>
<dbReference type="SMART" id="SM00174">
    <property type="entry name" value="RHO"/>
    <property type="match status" value="1"/>
</dbReference>
<dbReference type="InterPro" id="IPR027417">
    <property type="entry name" value="P-loop_NTPase"/>
</dbReference>
<dbReference type="PANTHER" id="PTHR24072">
    <property type="entry name" value="RHO FAMILY GTPASE"/>
    <property type="match status" value="1"/>
</dbReference>
<comment type="caution">
    <text evidence="4">The sequence shown here is derived from an EMBL/GenBank/DDBJ whole genome shotgun (WGS) entry which is preliminary data.</text>
</comment>
<dbReference type="InterPro" id="IPR003578">
    <property type="entry name" value="Small_GTPase_Rho"/>
</dbReference>
<dbReference type="GO" id="GO:0005525">
    <property type="term" value="F:GTP binding"/>
    <property type="evidence" value="ECO:0007669"/>
    <property type="project" value="UniProtKB-KW"/>
</dbReference>
<proteinExistence type="predicted"/>
<evidence type="ECO:0000256" key="2">
    <source>
        <dbReference type="ARBA" id="ARBA00023134"/>
    </source>
</evidence>
<gene>
    <name evidence="4" type="ORF">ST47_g4787</name>
</gene>
<dbReference type="AlphaFoldDB" id="A0A163F2G6"/>
<dbReference type="Gene3D" id="3.40.50.300">
    <property type="entry name" value="P-loop containing nucleotide triphosphate hydrolases"/>
    <property type="match status" value="1"/>
</dbReference>
<evidence type="ECO:0000313" key="4">
    <source>
        <dbReference type="EMBL" id="KZM24099.1"/>
    </source>
</evidence>
<dbReference type="SMART" id="SM00175">
    <property type="entry name" value="RAB"/>
    <property type="match status" value="1"/>
</dbReference>
<keyword evidence="1" id="KW-0547">Nucleotide-binding</keyword>
<dbReference type="Proteomes" id="UP000076837">
    <property type="component" value="Unassembled WGS sequence"/>
</dbReference>
<dbReference type="GO" id="GO:0003924">
    <property type="term" value="F:GTPase activity"/>
    <property type="evidence" value="ECO:0007669"/>
    <property type="project" value="InterPro"/>
</dbReference>
<sequence>MDVPEVNVLLLGDAECGKSTFLSRLSLGVQPHDDDLPPYALPTLRDEDQPFEFDISLYGRPYKLRFYDTKSPENYTLLRPQFVILCYDITSRASLESLTKTWLPIVNGHFNYDENLPVMVLGLKRDLRKQWTLQEVGEEKKGRGASVMPHEGLQAAQRMLCDHYAECSALTGELCREVLQDVAKTCAKTTTEAGAKTSDTSHSAFSFTSPRKQVNILTACEPIVTCLFLPPPPALRWQVREAERSPAPASISTDMPRQLPARVSSPARQKSERGSHEGKGRMLSQDPWMKCVEAMARFTLVWLANKPMVPARCSAPAARVARGRGVQMQGTAEDASTGT</sequence>
<dbReference type="PRINTS" id="PR00449">
    <property type="entry name" value="RASTRNSFRMNG"/>
</dbReference>
<evidence type="ECO:0000313" key="5">
    <source>
        <dbReference type="Proteomes" id="UP000076837"/>
    </source>
</evidence>
<protein>
    <submittedName>
        <fullName evidence="4">GTP binding</fullName>
    </submittedName>
</protein>
<evidence type="ECO:0000256" key="3">
    <source>
        <dbReference type="SAM" id="MobiDB-lite"/>
    </source>
</evidence>
<reference evidence="4 5" key="1">
    <citation type="journal article" date="2016" name="Sci. Rep.">
        <title>Draft genome sequencing and secretome analysis of fungal phytopathogen Ascochyta rabiei provides insight into the necrotrophic effector repertoire.</title>
        <authorList>
            <person name="Verma S."/>
            <person name="Gazara R.K."/>
            <person name="Nizam S."/>
            <person name="Parween S."/>
            <person name="Chattopadhyay D."/>
            <person name="Verma P.K."/>
        </authorList>
    </citation>
    <scope>NUCLEOTIDE SEQUENCE [LARGE SCALE GENOMIC DNA]</scope>
    <source>
        <strain evidence="4 5">ArDII</strain>
    </source>
</reference>
<keyword evidence="2" id="KW-0342">GTP-binding</keyword>
<dbReference type="SUPFAM" id="SSF52540">
    <property type="entry name" value="P-loop containing nucleoside triphosphate hydrolases"/>
    <property type="match status" value="1"/>
</dbReference>
<keyword evidence="5" id="KW-1185">Reference proteome</keyword>
<feature type="compositionally biased region" description="Basic and acidic residues" evidence="3">
    <location>
        <begin position="269"/>
        <end position="280"/>
    </location>
</feature>